<reference evidence="2" key="1">
    <citation type="submission" date="2023-11" db="EMBL/GenBank/DDBJ databases">
        <authorList>
            <person name="De Vega J J."/>
            <person name="De Vega J J."/>
        </authorList>
    </citation>
    <scope>NUCLEOTIDE SEQUENCE</scope>
</reference>
<feature type="non-terminal residue" evidence="2">
    <location>
        <position position="1"/>
    </location>
</feature>
<keyword evidence="3" id="KW-1185">Reference proteome</keyword>
<dbReference type="EMBL" id="CAVNYO010000167">
    <property type="protein sequence ID" value="CAK5270461.1"/>
    <property type="molecule type" value="Genomic_DNA"/>
</dbReference>
<dbReference type="AlphaFoldDB" id="A0AAD2JZL3"/>
<accession>A0AAD2JZL3</accession>
<dbReference type="Proteomes" id="UP001295794">
    <property type="component" value="Unassembled WGS sequence"/>
</dbReference>
<feature type="region of interest" description="Disordered" evidence="1">
    <location>
        <begin position="56"/>
        <end position="75"/>
    </location>
</feature>
<evidence type="ECO:0000313" key="3">
    <source>
        <dbReference type="Proteomes" id="UP001295794"/>
    </source>
</evidence>
<name>A0AAD2JZL3_9AGAR</name>
<proteinExistence type="predicted"/>
<sequence length="75" mass="7948">DFVFGLIVTTYQSPSLLLRQSPSPSVPMSALSSSSQLSPMNPHKWSSQAQFLAPGRATATHFSPSTTPDATAIIT</sequence>
<evidence type="ECO:0000256" key="1">
    <source>
        <dbReference type="SAM" id="MobiDB-lite"/>
    </source>
</evidence>
<comment type="caution">
    <text evidence="2">The sequence shown here is derived from an EMBL/GenBank/DDBJ whole genome shotgun (WGS) entry which is preliminary data.</text>
</comment>
<protein>
    <submittedName>
        <fullName evidence="2">Uncharacterized protein</fullName>
    </submittedName>
</protein>
<organism evidence="2 3">
    <name type="scientific">Mycena citricolor</name>
    <dbReference type="NCBI Taxonomy" id="2018698"/>
    <lineage>
        <taxon>Eukaryota</taxon>
        <taxon>Fungi</taxon>
        <taxon>Dikarya</taxon>
        <taxon>Basidiomycota</taxon>
        <taxon>Agaricomycotina</taxon>
        <taxon>Agaricomycetes</taxon>
        <taxon>Agaricomycetidae</taxon>
        <taxon>Agaricales</taxon>
        <taxon>Marasmiineae</taxon>
        <taxon>Mycenaceae</taxon>
        <taxon>Mycena</taxon>
    </lineage>
</organism>
<evidence type="ECO:0000313" key="2">
    <source>
        <dbReference type="EMBL" id="CAK5270461.1"/>
    </source>
</evidence>
<feature type="compositionally biased region" description="Polar residues" evidence="1">
    <location>
        <begin position="60"/>
        <end position="75"/>
    </location>
</feature>
<gene>
    <name evidence="2" type="ORF">MYCIT1_LOCUS14895</name>
</gene>